<dbReference type="PRINTS" id="PR00421">
    <property type="entry name" value="THIOREDOXIN"/>
</dbReference>
<feature type="transmembrane region" description="Helical" evidence="5">
    <location>
        <begin position="22"/>
        <end position="42"/>
    </location>
</feature>
<protein>
    <submittedName>
        <fullName evidence="7">TlpA family protein disulfide reductase</fullName>
    </submittedName>
</protein>
<keyword evidence="5" id="KW-0812">Transmembrane</keyword>
<dbReference type="InterPro" id="IPR050553">
    <property type="entry name" value="Thioredoxin_ResA/DsbE_sf"/>
</dbReference>
<name>A0ABZ2KBZ9_9BACT</name>
<dbReference type="PROSITE" id="PS51352">
    <property type="entry name" value="THIOREDOXIN_2"/>
    <property type="match status" value="1"/>
</dbReference>
<dbReference type="InterPro" id="IPR036249">
    <property type="entry name" value="Thioredoxin-like_sf"/>
</dbReference>
<dbReference type="InterPro" id="IPR013766">
    <property type="entry name" value="Thioredoxin_domain"/>
</dbReference>
<dbReference type="CDD" id="cd02966">
    <property type="entry name" value="TlpA_like_family"/>
    <property type="match status" value="1"/>
</dbReference>
<proteinExistence type="predicted"/>
<keyword evidence="8" id="KW-1185">Reference proteome</keyword>
<sequence length="196" mass="20870">MTMSAEKTRTARATPGGGGNSIYHSVAIAVMVVGVILGFAVLPRWFRASEGGALSGKPGPDFQLELVANAPQMGQRTLALNEYKGKAVVLDFWATWCGPCQAQSPVLDKLAHRYESQGVAVVGINTSDAPGAAAKWARSHQITYPIVFDDEGETSHAYGVSNLPTLVILSREGKVVAVREGFTDASELESILKRVL</sequence>
<dbReference type="SUPFAM" id="SSF52833">
    <property type="entry name" value="Thioredoxin-like"/>
    <property type="match status" value="1"/>
</dbReference>
<gene>
    <name evidence="7" type="ORF">LZC95_46640</name>
</gene>
<dbReference type="Gene3D" id="3.40.30.10">
    <property type="entry name" value="Glutaredoxin"/>
    <property type="match status" value="1"/>
</dbReference>
<dbReference type="Proteomes" id="UP001379533">
    <property type="component" value="Chromosome"/>
</dbReference>
<dbReference type="InterPro" id="IPR000866">
    <property type="entry name" value="AhpC/TSA"/>
</dbReference>
<dbReference type="PANTHER" id="PTHR42852">
    <property type="entry name" value="THIOL:DISULFIDE INTERCHANGE PROTEIN DSBE"/>
    <property type="match status" value="1"/>
</dbReference>
<keyword evidence="5" id="KW-0472">Membrane</keyword>
<dbReference type="PANTHER" id="PTHR42852:SF6">
    <property type="entry name" value="THIOL:DISULFIDE INTERCHANGE PROTEIN DSBE"/>
    <property type="match status" value="1"/>
</dbReference>
<evidence type="ECO:0000259" key="6">
    <source>
        <dbReference type="PROSITE" id="PS51352"/>
    </source>
</evidence>
<feature type="domain" description="Thioredoxin" evidence="6">
    <location>
        <begin position="53"/>
        <end position="196"/>
    </location>
</feature>
<dbReference type="Pfam" id="PF00578">
    <property type="entry name" value="AhpC-TSA"/>
    <property type="match status" value="1"/>
</dbReference>
<evidence type="ECO:0000313" key="7">
    <source>
        <dbReference type="EMBL" id="WXA93921.1"/>
    </source>
</evidence>
<keyword evidence="2" id="KW-0201">Cytochrome c-type biogenesis</keyword>
<evidence type="ECO:0000256" key="3">
    <source>
        <dbReference type="ARBA" id="ARBA00023157"/>
    </source>
</evidence>
<keyword evidence="3" id="KW-1015">Disulfide bond</keyword>
<comment type="subcellular location">
    <subcellularLocation>
        <location evidence="1">Cell envelope</location>
    </subcellularLocation>
</comment>
<evidence type="ECO:0000256" key="1">
    <source>
        <dbReference type="ARBA" id="ARBA00004196"/>
    </source>
</evidence>
<evidence type="ECO:0000256" key="2">
    <source>
        <dbReference type="ARBA" id="ARBA00022748"/>
    </source>
</evidence>
<keyword evidence="4" id="KW-0676">Redox-active center</keyword>
<keyword evidence="5" id="KW-1133">Transmembrane helix</keyword>
<evidence type="ECO:0000313" key="8">
    <source>
        <dbReference type="Proteomes" id="UP001379533"/>
    </source>
</evidence>
<dbReference type="PROSITE" id="PS00194">
    <property type="entry name" value="THIOREDOXIN_1"/>
    <property type="match status" value="1"/>
</dbReference>
<accession>A0ABZ2KBZ9</accession>
<organism evidence="7 8">
    <name type="scientific">Pendulispora brunnea</name>
    <dbReference type="NCBI Taxonomy" id="2905690"/>
    <lineage>
        <taxon>Bacteria</taxon>
        <taxon>Pseudomonadati</taxon>
        <taxon>Myxococcota</taxon>
        <taxon>Myxococcia</taxon>
        <taxon>Myxococcales</taxon>
        <taxon>Sorangiineae</taxon>
        <taxon>Pendulisporaceae</taxon>
        <taxon>Pendulispora</taxon>
    </lineage>
</organism>
<reference evidence="7 8" key="1">
    <citation type="submission" date="2021-12" db="EMBL/GenBank/DDBJ databases">
        <title>Discovery of the Pendulisporaceae a myxobacterial family with distinct sporulation behavior and unique specialized metabolism.</title>
        <authorList>
            <person name="Garcia R."/>
            <person name="Popoff A."/>
            <person name="Bader C.D."/>
            <person name="Loehr J."/>
            <person name="Walesch S."/>
            <person name="Walt C."/>
            <person name="Boldt J."/>
            <person name="Bunk B."/>
            <person name="Haeckl F.J.F.P.J."/>
            <person name="Gunesch A.P."/>
            <person name="Birkelbach J."/>
            <person name="Nuebel U."/>
            <person name="Pietschmann T."/>
            <person name="Bach T."/>
            <person name="Mueller R."/>
        </authorList>
    </citation>
    <scope>NUCLEOTIDE SEQUENCE [LARGE SCALE GENOMIC DNA]</scope>
    <source>
        <strain evidence="7 8">MSr12523</strain>
    </source>
</reference>
<evidence type="ECO:0000256" key="4">
    <source>
        <dbReference type="ARBA" id="ARBA00023284"/>
    </source>
</evidence>
<dbReference type="RefSeq" id="WP_394844521.1">
    <property type="nucleotide sequence ID" value="NZ_CP089982.1"/>
</dbReference>
<evidence type="ECO:0000256" key="5">
    <source>
        <dbReference type="SAM" id="Phobius"/>
    </source>
</evidence>
<dbReference type="EMBL" id="CP089982">
    <property type="protein sequence ID" value="WXA93921.1"/>
    <property type="molecule type" value="Genomic_DNA"/>
</dbReference>
<dbReference type="InterPro" id="IPR017937">
    <property type="entry name" value="Thioredoxin_CS"/>
</dbReference>